<keyword evidence="1" id="KW-0326">Glycosidase</keyword>
<gene>
    <name evidence="9" type="ORF">H6A12_07315</name>
</gene>
<evidence type="ECO:0000256" key="3">
    <source>
        <dbReference type="SAM" id="MobiDB-lite"/>
    </source>
</evidence>
<evidence type="ECO:0000256" key="4">
    <source>
        <dbReference type="SAM" id="Phobius"/>
    </source>
</evidence>
<dbReference type="SUPFAM" id="SSF49265">
    <property type="entry name" value="Fibronectin type III"/>
    <property type="match status" value="1"/>
</dbReference>
<evidence type="ECO:0000313" key="9">
    <source>
        <dbReference type="EMBL" id="MBM6920958.1"/>
    </source>
</evidence>
<dbReference type="RefSeq" id="WP_204446429.1">
    <property type="nucleotide sequence ID" value="NZ_JACJKY010000009.1"/>
</dbReference>
<sequence>MKTSRIKRVGAGILAAVITASTYAGAALNVLAGDSWPNPTASAEPTFAGYRVKDVENWSPETDPYAEFMRAEIPLQERNEAFKPTQAKPYLNSDAEVMLMQGDYGNSFFGSTMYTDTFGEHVLNFWQYADYFSPWHGAATAYTPDALYDPLTSDWQARGFEFGIVNIPNPAYTNAAHKNGVMSIACIYFDPAFRPGQTCADLIEKDENGEFSIADKLIQMAEYFGYDGYFLNQEEGIMEDFKPFMAKLTAAGLYTQWYDTNSSFNSAKAAWLKDDTHGQINNSVFINYGWGKSTVDSAISYANQIGADPFKNLFFGAECNQNKFSGGHSSARDMANLYDETGNPRASVALFTPSDWYQRGVDEIPANMNNKGLPVMQQTEYQWMVAERERMFFSGVMCDPTDTGLKSGYSRDDVGVSNASGWVGVADFISERSVINGTAFYTNFNTGHGVQYFKNGEVSADKEWTNINIQDILPSWQWWMDSSDDTKLSADFDYGAKLVNNDKNGTPMESAYTQVGAYDGGSSLVVYGNLTGTDSLHLYKTDLDVNANTKADVTFKKTSDDDAQMKLGLIFKDKAEETVKLDIADSQTKGEWTTSQIDLSAYAGRQIAAITLEFEGTAANYQMNVGGLKVSDSVYKPETPTGFTVDYAYDDGQMIVSWDLPKNNYGNVVQYNLYGTLSDGRRVYLGGTYDSILYVKSMFDEAKVVNLELCAVGKDGTESEPANVTYSYEDKVSNITVEEAETASGLLVRAANPGKLEVSFDAPATGAPDSYEFEVTLRNIASDDPDNQVYTSTAEGTATSAVISLPVKEGYEYDLKIYAVKDGEKGDAICYRGWSNDSYSEPIAEEDIRISGTSVRLVDPDSVDWYKMTATFDGQQKASFKRGASSGRSMTFSIPSNATGILSVVTEDFAGNKSEPTVLQLENGVVVDPTDLISSTHFPDPALLSAVKAQVGVTLSSLSEFTGTLDLSNTDVADLTGIERLTGMTGLNLENCSSLTELSGLDACAALKEINVKGCTGLVTVDVAGLGLEKFEGEGEYPNLVSVDISNNKLDLSEGTPERAFLDAALKATADVTETKAGEENLVLGATLVASDNVVNAALFIDGDVKTDTAASDRNKNASVTLDLGAEKEITAFSIWLKVNDETPPRPFGVKNATLSVCDTADGTYTEVGTLETVPGTEKNEIKETRVELSEAVNAQYVKITVTEWQPHPNGGVDWPAMVETAVYGGTSTTEPVKFADQRPAVYAAVRAITEPIEKAVADGETLDMMTYAEKAVTIRGTAYETLDAQLINGEKFIAEDVDVSAKPQETFTVSIVDQNRKPVEGSVIDLSFDATYTVTYKTASDETAATLTVIVGDGGEVTTPVVITENPTILYATEQSDHNSKEDPEFAFDNDETTKWCPGGNAVQAQMVIDVGAYYTLTEWNMSHAGVSMSDGPGRNTRDFELQILNVANPTPEQLADEDFLTNDANWTTVKAYVSNQETRTHYEFTESVVARYFRLNVTKGDTSAQWPSTRIYEWSMKGILADGPVVPEVDKSELQTVYDANKDRVEGDYTPETWTAFKAALEKAAEVLAAEDANQDEVDTAKTALEAAVAALEKAAEKTELSEVYNEYKDFVEDEYTSDTWAAFKAALDKAAELLEDENATQAEVDAAKAELERTAEALAERGNNANLNALITYAEAQKENAEYEDVVSAVKEAFETALADAKEVAGNIDATQAEINAAYDELLAKTWMLSFVGSPEKLKELYDFAEALDLECYTEKTVEALRAAMEAAKPVLDNENALQAEIDEAYNGLKAAIDGLKLKVDKDALAALIAQAEAIDLSKYLESSKTDFAAALDNAKAVYENEEATAKEVYDAYNRLQKAIFDLRLIPDKSVLEDLLNKATEVDESKYTAASYGVLRMAMAEASVVFENAEATEADVKAAEEKLEDALNGLVLTDAGETPEETPATTPDKENPDTDDSIPYAVPMALVLAAGAIFIIRKRAMR</sequence>
<dbReference type="Gene3D" id="3.80.10.10">
    <property type="entry name" value="Ribonuclease Inhibitor"/>
    <property type="match status" value="1"/>
</dbReference>
<evidence type="ECO:0000256" key="5">
    <source>
        <dbReference type="SAM" id="SignalP"/>
    </source>
</evidence>
<keyword evidence="4" id="KW-1133">Transmembrane helix</keyword>
<dbReference type="InterPro" id="IPR049410">
    <property type="entry name" value="EndoS-like_Ig-like"/>
</dbReference>
<dbReference type="Gene3D" id="1.20.1270.70">
    <property type="entry name" value="Designed single chain three-helix bundle"/>
    <property type="match status" value="3"/>
</dbReference>
<comment type="caution">
    <text evidence="9">The sequence shown here is derived from an EMBL/GenBank/DDBJ whole genome shotgun (WGS) entry which is preliminary data.</text>
</comment>
<dbReference type="InterPro" id="IPR032979">
    <property type="entry name" value="ENGase"/>
</dbReference>
<dbReference type="Gene3D" id="2.60.120.260">
    <property type="entry name" value="Galactose-binding domain-like"/>
    <property type="match status" value="3"/>
</dbReference>
<dbReference type="InterPro" id="IPR000421">
    <property type="entry name" value="FA58C"/>
</dbReference>
<feature type="domain" description="Endo-beta-N-acetylglucosaminidase EndoS-like Ig-like" evidence="8">
    <location>
        <begin position="1274"/>
        <end position="1355"/>
    </location>
</feature>
<dbReference type="GO" id="GO:0005829">
    <property type="term" value="C:cytosol"/>
    <property type="evidence" value="ECO:0007669"/>
    <property type="project" value="UniProtKB-SubCell"/>
</dbReference>
<keyword evidence="2" id="KW-0175">Coiled coil</keyword>
<dbReference type="InterPro" id="IPR008979">
    <property type="entry name" value="Galactose-bd-like_sf"/>
</dbReference>
<keyword evidence="5" id="KW-0732">Signal</keyword>
<dbReference type="Pfam" id="PF03644">
    <property type="entry name" value="Glyco_hydro_85"/>
    <property type="match status" value="1"/>
</dbReference>
<feature type="coiled-coil region" evidence="2">
    <location>
        <begin position="1633"/>
        <end position="1696"/>
    </location>
</feature>
<feature type="signal peptide" evidence="5">
    <location>
        <begin position="1"/>
        <end position="26"/>
    </location>
</feature>
<feature type="domain" description="F5/8 type C" evidence="6">
    <location>
        <begin position="1374"/>
        <end position="1509"/>
    </location>
</feature>
<dbReference type="Gene3D" id="3.20.20.80">
    <property type="entry name" value="Glycosidases"/>
    <property type="match status" value="1"/>
</dbReference>
<evidence type="ECO:0000256" key="1">
    <source>
        <dbReference type="ARBA" id="ARBA00023295"/>
    </source>
</evidence>
<dbReference type="SUPFAM" id="SSF49785">
    <property type="entry name" value="Galactose-binding domain-like"/>
    <property type="match status" value="2"/>
</dbReference>
<accession>A0A938X6U5</accession>
<dbReference type="GO" id="GO:0033925">
    <property type="term" value="F:mannosyl-glycoprotein endo-beta-N-acetylglucosaminidase activity"/>
    <property type="evidence" value="ECO:0007669"/>
    <property type="project" value="InterPro"/>
</dbReference>
<keyword evidence="1" id="KW-0378">Hydrolase</keyword>
<name>A0A938X6U5_9FIRM</name>
<dbReference type="InterPro" id="IPR036116">
    <property type="entry name" value="FN3_sf"/>
</dbReference>
<dbReference type="Pfam" id="PF23952">
    <property type="entry name" value="LRR_EndoS"/>
    <property type="match status" value="1"/>
</dbReference>
<dbReference type="Pfam" id="PF00754">
    <property type="entry name" value="F5_F8_type_C"/>
    <property type="match status" value="2"/>
</dbReference>
<evidence type="ECO:0000256" key="2">
    <source>
        <dbReference type="SAM" id="Coils"/>
    </source>
</evidence>
<keyword evidence="10" id="KW-1185">Reference proteome</keyword>
<dbReference type="Gene3D" id="2.60.40.10">
    <property type="entry name" value="Immunoglobulins"/>
    <property type="match status" value="1"/>
</dbReference>
<dbReference type="SUPFAM" id="SSF52058">
    <property type="entry name" value="L domain-like"/>
    <property type="match status" value="1"/>
</dbReference>
<dbReference type="Pfam" id="PF20746">
    <property type="entry name" value="EndoS_Ig-like"/>
    <property type="match status" value="1"/>
</dbReference>
<feature type="domain" description="F5/8 type C" evidence="6">
    <location>
        <begin position="1096"/>
        <end position="1208"/>
    </location>
</feature>
<evidence type="ECO:0000259" key="6">
    <source>
        <dbReference type="Pfam" id="PF00754"/>
    </source>
</evidence>
<reference evidence="9" key="2">
    <citation type="journal article" date="2021" name="Sci. Rep.">
        <title>The distribution of antibiotic resistance genes in chicken gut microbiota commensals.</title>
        <authorList>
            <person name="Juricova H."/>
            <person name="Matiasovicova J."/>
            <person name="Kubasova T."/>
            <person name="Cejkova D."/>
            <person name="Rychlik I."/>
        </authorList>
    </citation>
    <scope>NUCLEOTIDE SEQUENCE</scope>
    <source>
        <strain evidence="9">An559</strain>
    </source>
</reference>
<feature type="chain" id="PRO_5036931299" evidence="5">
    <location>
        <begin position="27"/>
        <end position="1985"/>
    </location>
</feature>
<dbReference type="PANTHER" id="PTHR13246:SF1">
    <property type="entry name" value="CYTOSOLIC ENDO-BETA-N-ACETYLGLUCOSAMINIDASE"/>
    <property type="match status" value="1"/>
</dbReference>
<keyword evidence="4" id="KW-0812">Transmembrane</keyword>
<dbReference type="PANTHER" id="PTHR13246">
    <property type="entry name" value="ENDO BETA N-ACETYLGLUCOSAMINIDASE"/>
    <property type="match status" value="1"/>
</dbReference>
<feature type="domain" description="Cytosolic endo-beta-N-acetylglucosaminidase TIM barrel" evidence="7">
    <location>
        <begin position="116"/>
        <end position="451"/>
    </location>
</feature>
<dbReference type="Proteomes" id="UP000774750">
    <property type="component" value="Unassembled WGS sequence"/>
</dbReference>
<evidence type="ECO:0000259" key="8">
    <source>
        <dbReference type="Pfam" id="PF20746"/>
    </source>
</evidence>
<dbReference type="Pfam" id="PF07554">
    <property type="entry name" value="FIVAR"/>
    <property type="match status" value="6"/>
</dbReference>
<proteinExistence type="predicted"/>
<dbReference type="InterPro" id="IPR032675">
    <property type="entry name" value="LRR_dom_sf"/>
</dbReference>
<reference evidence="9" key="1">
    <citation type="submission" date="2020-08" db="EMBL/GenBank/DDBJ databases">
        <authorList>
            <person name="Cejkova D."/>
            <person name="Kubasova T."/>
            <person name="Jahodarova E."/>
            <person name="Rychlik I."/>
        </authorList>
    </citation>
    <scope>NUCLEOTIDE SEQUENCE</scope>
    <source>
        <strain evidence="9">An559</strain>
    </source>
</reference>
<keyword evidence="4" id="KW-0472">Membrane</keyword>
<protein>
    <submittedName>
        <fullName evidence="9">FIVAR domain-containing protein</fullName>
    </submittedName>
</protein>
<organism evidence="9 10">
    <name type="scientific">Merdimmobilis hominis</name>
    <dbReference type="NCBI Taxonomy" id="2897707"/>
    <lineage>
        <taxon>Bacteria</taxon>
        <taxon>Bacillati</taxon>
        <taxon>Bacillota</taxon>
        <taxon>Clostridia</taxon>
        <taxon>Eubacteriales</taxon>
        <taxon>Oscillospiraceae</taxon>
        <taxon>Merdimmobilis</taxon>
    </lineage>
</organism>
<feature type="compositionally biased region" description="Low complexity" evidence="3">
    <location>
        <begin position="1936"/>
        <end position="1949"/>
    </location>
</feature>
<feature type="transmembrane region" description="Helical" evidence="4">
    <location>
        <begin position="1961"/>
        <end position="1979"/>
    </location>
</feature>
<evidence type="ECO:0000313" key="10">
    <source>
        <dbReference type="Proteomes" id="UP000774750"/>
    </source>
</evidence>
<dbReference type="InterPro" id="IPR005201">
    <property type="entry name" value="TIM_ENGase"/>
</dbReference>
<dbReference type="InterPro" id="IPR013783">
    <property type="entry name" value="Ig-like_fold"/>
</dbReference>
<dbReference type="Gene3D" id="1.20.1270.90">
    <property type="entry name" value="AF1782-like"/>
    <property type="match status" value="3"/>
</dbReference>
<feature type="region of interest" description="Disordered" evidence="3">
    <location>
        <begin position="1934"/>
        <end position="1960"/>
    </location>
</feature>
<evidence type="ECO:0000259" key="7">
    <source>
        <dbReference type="Pfam" id="PF03644"/>
    </source>
</evidence>
<dbReference type="EMBL" id="JACJKY010000009">
    <property type="protein sequence ID" value="MBM6920958.1"/>
    <property type="molecule type" value="Genomic_DNA"/>
</dbReference>